<gene>
    <name evidence="1" type="ORF">NDU88_005178</name>
</gene>
<dbReference type="EMBL" id="JANPWB010000005">
    <property type="protein sequence ID" value="KAJ1188417.1"/>
    <property type="molecule type" value="Genomic_DNA"/>
</dbReference>
<dbReference type="Proteomes" id="UP001066276">
    <property type="component" value="Chromosome 3_1"/>
</dbReference>
<keyword evidence="2" id="KW-1185">Reference proteome</keyword>
<reference evidence="1" key="1">
    <citation type="journal article" date="2022" name="bioRxiv">
        <title>Sequencing and chromosome-scale assembly of the giantPleurodeles waltlgenome.</title>
        <authorList>
            <person name="Brown T."/>
            <person name="Elewa A."/>
            <person name="Iarovenko S."/>
            <person name="Subramanian E."/>
            <person name="Araus A.J."/>
            <person name="Petzold A."/>
            <person name="Susuki M."/>
            <person name="Suzuki K.-i.T."/>
            <person name="Hayashi T."/>
            <person name="Toyoda A."/>
            <person name="Oliveira C."/>
            <person name="Osipova E."/>
            <person name="Leigh N.D."/>
            <person name="Simon A."/>
            <person name="Yun M.H."/>
        </authorList>
    </citation>
    <scope>NUCLEOTIDE SEQUENCE</scope>
    <source>
        <strain evidence="1">20211129_DDA</strain>
        <tissue evidence="1">Liver</tissue>
    </source>
</reference>
<sequence length="98" mass="11229">MEEGLRSGLRREHAQTSPARLRRTTCSQLALSCVFNEQRCGNCKICRCNSYGLRQYTLFKERRALTENIRATTARPSKEQTFLEPLTTFAALRLVCSL</sequence>
<proteinExistence type="predicted"/>
<accession>A0AAV7ULC4</accession>
<organism evidence="1 2">
    <name type="scientific">Pleurodeles waltl</name>
    <name type="common">Iberian ribbed newt</name>
    <dbReference type="NCBI Taxonomy" id="8319"/>
    <lineage>
        <taxon>Eukaryota</taxon>
        <taxon>Metazoa</taxon>
        <taxon>Chordata</taxon>
        <taxon>Craniata</taxon>
        <taxon>Vertebrata</taxon>
        <taxon>Euteleostomi</taxon>
        <taxon>Amphibia</taxon>
        <taxon>Batrachia</taxon>
        <taxon>Caudata</taxon>
        <taxon>Salamandroidea</taxon>
        <taxon>Salamandridae</taxon>
        <taxon>Pleurodelinae</taxon>
        <taxon>Pleurodeles</taxon>
    </lineage>
</organism>
<protein>
    <submittedName>
        <fullName evidence="1">Uncharacterized protein</fullName>
    </submittedName>
</protein>
<dbReference type="AlphaFoldDB" id="A0AAV7ULC4"/>
<evidence type="ECO:0000313" key="2">
    <source>
        <dbReference type="Proteomes" id="UP001066276"/>
    </source>
</evidence>
<name>A0AAV7ULC4_PLEWA</name>
<comment type="caution">
    <text evidence="1">The sequence shown here is derived from an EMBL/GenBank/DDBJ whole genome shotgun (WGS) entry which is preliminary data.</text>
</comment>
<evidence type="ECO:0000313" key="1">
    <source>
        <dbReference type="EMBL" id="KAJ1188417.1"/>
    </source>
</evidence>